<evidence type="ECO:0000313" key="1">
    <source>
        <dbReference type="EMBL" id="RZF22684.1"/>
    </source>
</evidence>
<name>A0ABY0IJL9_9BACT</name>
<dbReference type="EMBL" id="QDKL01000001">
    <property type="protein sequence ID" value="RZF22684.1"/>
    <property type="molecule type" value="Genomic_DNA"/>
</dbReference>
<dbReference type="Proteomes" id="UP000443582">
    <property type="component" value="Unassembled WGS sequence"/>
</dbReference>
<dbReference type="RefSeq" id="WP_114705628.1">
    <property type="nucleotide sequence ID" value="NZ_QDKL01000001.1"/>
</dbReference>
<sequence length="269" mass="30737">MQSVSNEKYTYYQFAKEQSLPIYIRLRVAEFDPEVVGFLQVMNFTELSEKEGESAQQIIATSQMAKVLTIDEATPMVASQIRSNFQDDKYGMESIVQKPGYNVYRYKNMAMIVLSLASNEWLMGTFPEFGHTNKEYECRVVINRYLSWALAPMGIAGFWGRKLKEGIVLGRMNEVKGEVVFIDVRNRTLFSKRESISLKNSEVFIKIDPLHKSSPARMRFEDAQAFLAIHSSYFGANGMPLAIRQVVATIAKNFHSYKFAISDLSQELN</sequence>
<reference evidence="2" key="1">
    <citation type="journal article" date="2019" name="Int. J. Syst. Evol. Microbiol.">
        <title>Halobacteriovorax valvorus sp. nov., a novel prokaryotic predator isolated from coastal seawater of China.</title>
        <authorList>
            <person name="Chen M.-X."/>
        </authorList>
    </citation>
    <scope>NUCLEOTIDE SEQUENCE [LARGE SCALE GENOMIC DNA]</scope>
    <source>
        <strain evidence="2">BL9</strain>
    </source>
</reference>
<organism evidence="1 2">
    <name type="scientific">Halobacteriovorax vibrionivorans</name>
    <dbReference type="NCBI Taxonomy" id="2152716"/>
    <lineage>
        <taxon>Bacteria</taxon>
        <taxon>Pseudomonadati</taxon>
        <taxon>Bdellovibrionota</taxon>
        <taxon>Bacteriovoracia</taxon>
        <taxon>Bacteriovoracales</taxon>
        <taxon>Halobacteriovoraceae</taxon>
        <taxon>Halobacteriovorax</taxon>
    </lineage>
</organism>
<comment type="caution">
    <text evidence="1">The sequence shown here is derived from an EMBL/GenBank/DDBJ whole genome shotgun (WGS) entry which is preliminary data.</text>
</comment>
<gene>
    <name evidence="1" type="ORF">DAY19_02620</name>
</gene>
<keyword evidence="2" id="KW-1185">Reference proteome</keyword>
<accession>A0ABY0IJL9</accession>
<evidence type="ECO:0000313" key="2">
    <source>
        <dbReference type="Proteomes" id="UP000443582"/>
    </source>
</evidence>
<protein>
    <submittedName>
        <fullName evidence="1">Uncharacterized protein</fullName>
    </submittedName>
</protein>
<proteinExistence type="predicted"/>